<evidence type="ECO:0000313" key="1">
    <source>
        <dbReference type="EMBL" id="HIX07875.1"/>
    </source>
</evidence>
<organism evidence="1 2">
    <name type="scientific">Candidatus Borkfalkia faecipullorum</name>
    <dbReference type="NCBI Taxonomy" id="2838510"/>
    <lineage>
        <taxon>Bacteria</taxon>
        <taxon>Bacillati</taxon>
        <taxon>Bacillota</taxon>
        <taxon>Clostridia</taxon>
        <taxon>Christensenellales</taxon>
        <taxon>Christensenellaceae</taxon>
        <taxon>Candidatus Borkfalkia</taxon>
    </lineage>
</organism>
<evidence type="ECO:0000313" key="2">
    <source>
        <dbReference type="Proteomes" id="UP000824204"/>
    </source>
</evidence>
<dbReference type="AlphaFoldDB" id="A0A9D1V854"/>
<proteinExistence type="predicted"/>
<sequence>MKTLEQIRKDLKQIQDAFRYGLKREQFGCVSYPKNFQTMAESYLTVSEQNTNILHKNNERT</sequence>
<protein>
    <submittedName>
        <fullName evidence="1">Uncharacterized protein</fullName>
    </submittedName>
</protein>
<reference evidence="1" key="2">
    <citation type="submission" date="2021-04" db="EMBL/GenBank/DDBJ databases">
        <authorList>
            <person name="Gilroy R."/>
        </authorList>
    </citation>
    <scope>NUCLEOTIDE SEQUENCE</scope>
    <source>
        <strain evidence="1">811</strain>
    </source>
</reference>
<gene>
    <name evidence="1" type="ORF">H9741_05360</name>
</gene>
<accession>A0A9D1V854</accession>
<dbReference type="Proteomes" id="UP000824204">
    <property type="component" value="Unassembled WGS sequence"/>
</dbReference>
<reference evidence="1" key="1">
    <citation type="journal article" date="2021" name="PeerJ">
        <title>Extensive microbial diversity within the chicken gut microbiome revealed by metagenomics and culture.</title>
        <authorList>
            <person name="Gilroy R."/>
            <person name="Ravi A."/>
            <person name="Getino M."/>
            <person name="Pursley I."/>
            <person name="Horton D.L."/>
            <person name="Alikhan N.F."/>
            <person name="Baker D."/>
            <person name="Gharbi K."/>
            <person name="Hall N."/>
            <person name="Watson M."/>
            <person name="Adriaenssens E.M."/>
            <person name="Foster-Nyarko E."/>
            <person name="Jarju S."/>
            <person name="Secka A."/>
            <person name="Antonio M."/>
            <person name="Oren A."/>
            <person name="Chaudhuri R.R."/>
            <person name="La Ragione R."/>
            <person name="Hildebrand F."/>
            <person name="Pallen M.J."/>
        </authorList>
    </citation>
    <scope>NUCLEOTIDE SEQUENCE</scope>
    <source>
        <strain evidence="1">811</strain>
    </source>
</reference>
<dbReference type="EMBL" id="DXFX01000070">
    <property type="protein sequence ID" value="HIX07875.1"/>
    <property type="molecule type" value="Genomic_DNA"/>
</dbReference>
<name>A0A9D1V854_9FIRM</name>
<comment type="caution">
    <text evidence="1">The sequence shown here is derived from an EMBL/GenBank/DDBJ whole genome shotgun (WGS) entry which is preliminary data.</text>
</comment>